<evidence type="ECO:0000256" key="1">
    <source>
        <dbReference type="ARBA" id="ARBA00008779"/>
    </source>
</evidence>
<dbReference type="Proteomes" id="UP000019402">
    <property type="component" value="Unassembled WGS sequence"/>
</dbReference>
<dbReference type="InterPro" id="IPR050738">
    <property type="entry name" value="Sulfatase"/>
</dbReference>
<evidence type="ECO:0000256" key="2">
    <source>
        <dbReference type="ARBA" id="ARBA00022801"/>
    </source>
</evidence>
<dbReference type="Gene3D" id="3.40.720.10">
    <property type="entry name" value="Alkaline Phosphatase, subunit A"/>
    <property type="match status" value="1"/>
</dbReference>
<proteinExistence type="inferred from homology"/>
<accession>W7Y560</accession>
<evidence type="ECO:0000313" key="4">
    <source>
        <dbReference type="EMBL" id="GAF02688.1"/>
    </source>
</evidence>
<evidence type="ECO:0000313" key="5">
    <source>
        <dbReference type="Proteomes" id="UP000019402"/>
    </source>
</evidence>
<keyword evidence="2" id="KW-0378">Hydrolase</keyword>
<dbReference type="PANTHER" id="PTHR42693:SF53">
    <property type="entry name" value="ENDO-4-O-SULFATASE"/>
    <property type="match status" value="1"/>
</dbReference>
<dbReference type="Pfam" id="PF00884">
    <property type="entry name" value="Sulfatase"/>
    <property type="match status" value="1"/>
</dbReference>
<dbReference type="eggNOG" id="COG3119">
    <property type="taxonomic scope" value="Bacteria"/>
</dbReference>
<dbReference type="EMBL" id="BAMD01000012">
    <property type="protein sequence ID" value="GAF02688.1"/>
    <property type="molecule type" value="Genomic_DNA"/>
</dbReference>
<dbReference type="STRING" id="869213.GCA_000517085_01827"/>
<comment type="caution">
    <text evidence="4">The sequence shown here is derived from an EMBL/GenBank/DDBJ whole genome shotgun (WGS) entry which is preliminary data.</text>
</comment>
<dbReference type="GO" id="GO:0004065">
    <property type="term" value="F:arylsulfatase activity"/>
    <property type="evidence" value="ECO:0007669"/>
    <property type="project" value="TreeGrafter"/>
</dbReference>
<gene>
    <name evidence="4" type="ORF">JCM21142_31328</name>
</gene>
<dbReference type="SUPFAM" id="SSF53649">
    <property type="entry name" value="Alkaline phosphatase-like"/>
    <property type="match status" value="1"/>
</dbReference>
<dbReference type="PANTHER" id="PTHR42693">
    <property type="entry name" value="ARYLSULFATASE FAMILY MEMBER"/>
    <property type="match status" value="1"/>
</dbReference>
<reference evidence="4 5" key="1">
    <citation type="journal article" date="2014" name="Genome Announc.">
        <title>Draft Genome Sequence of Cytophaga fermentans JCM 21142T, a Facultative Anaerobe Isolated from Marine Mud.</title>
        <authorList>
            <person name="Starns D."/>
            <person name="Oshima K."/>
            <person name="Suda W."/>
            <person name="Iino T."/>
            <person name="Yuki M."/>
            <person name="Inoue J."/>
            <person name="Kitamura K."/>
            <person name="Iida T."/>
            <person name="Darby A."/>
            <person name="Hattori M."/>
            <person name="Ohkuma M."/>
        </authorList>
    </citation>
    <scope>NUCLEOTIDE SEQUENCE [LARGE SCALE GENOMIC DNA]</scope>
    <source>
        <strain evidence="4 5">JCM 21142</strain>
    </source>
</reference>
<name>W7Y560_9BACT</name>
<dbReference type="InterPro" id="IPR017850">
    <property type="entry name" value="Alkaline_phosphatase_core_sf"/>
</dbReference>
<sequence>MLTLLFWLVLIFSGVWAKIPAESTKPNVVLILIDDLSHYGITAYGAHKVSSLLGDFENEPISTPNVDRLAETGLMCTNAFAYPLCEPSRIALMSGKYNQRNFLRCKAQHSSDITFGDVFQQQGYATGLFGKWKQSRGTKEIPGKDYIFEFGWDEFCAFDVVTEGKRFINPNLIINGEIHDYQLRTDLDPMTGRRWYGPDICNRYALRFIEKNKDKPFFLYYPMLLVHDEHQPTPDTRPKELFDTFDEGRNAHNSKKGDDKKYFPDMISYMDKLIGKVVAKLDELHLRENTLIVVMGDNGTKECFAHVFSDGKIYQEERGVIPIMVFMCHWY</sequence>
<feature type="domain" description="Sulfatase N-terminal" evidence="3">
    <location>
        <begin position="26"/>
        <end position="300"/>
    </location>
</feature>
<keyword evidence="5" id="KW-1185">Reference proteome</keyword>
<dbReference type="InterPro" id="IPR000917">
    <property type="entry name" value="Sulfatase_N"/>
</dbReference>
<comment type="similarity">
    <text evidence="1">Belongs to the sulfatase family.</text>
</comment>
<evidence type="ECO:0000259" key="3">
    <source>
        <dbReference type="Pfam" id="PF00884"/>
    </source>
</evidence>
<dbReference type="AlphaFoldDB" id="W7Y560"/>
<organism evidence="4 5">
    <name type="scientific">Saccharicrinis fermentans DSM 9555 = JCM 21142</name>
    <dbReference type="NCBI Taxonomy" id="869213"/>
    <lineage>
        <taxon>Bacteria</taxon>
        <taxon>Pseudomonadati</taxon>
        <taxon>Bacteroidota</taxon>
        <taxon>Bacteroidia</taxon>
        <taxon>Marinilabiliales</taxon>
        <taxon>Marinilabiliaceae</taxon>
        <taxon>Saccharicrinis</taxon>
    </lineage>
</organism>
<protein>
    <submittedName>
        <fullName evidence="4">Arylsulfatase</fullName>
    </submittedName>
</protein>